<dbReference type="Pfam" id="PF00872">
    <property type="entry name" value="Transposase_mut"/>
    <property type="match status" value="1"/>
</dbReference>
<evidence type="ECO:0000313" key="5">
    <source>
        <dbReference type="Proteomes" id="UP000050515"/>
    </source>
</evidence>
<gene>
    <name evidence="4" type="ORF">SE19_04015</name>
</gene>
<proteinExistence type="predicted"/>
<dbReference type="EMBL" id="LJCQ01000185">
    <property type="protein sequence ID" value="KPV46779.1"/>
    <property type="molecule type" value="Genomic_DNA"/>
</dbReference>
<dbReference type="Proteomes" id="UP000050515">
    <property type="component" value="Unassembled WGS sequence"/>
</dbReference>
<evidence type="ECO:0000256" key="3">
    <source>
        <dbReference type="ARBA" id="ARBA00023172"/>
    </source>
</evidence>
<dbReference type="PANTHER" id="PTHR33217">
    <property type="entry name" value="TRANSPOSASE FOR INSERTION SEQUENCE ELEMENT IS1081"/>
    <property type="match status" value="1"/>
</dbReference>
<accession>A0A0P9ESD9</accession>
<evidence type="ECO:0000256" key="1">
    <source>
        <dbReference type="ARBA" id="ARBA00022578"/>
    </source>
</evidence>
<protein>
    <recommendedName>
        <fullName evidence="6">Transposase</fullName>
    </recommendedName>
</protein>
<dbReference type="PANTHER" id="PTHR33217:SF7">
    <property type="entry name" value="TRANSPOSASE FOR INSERTION SEQUENCE ELEMENT IS1081"/>
    <property type="match status" value="1"/>
</dbReference>
<dbReference type="GO" id="GO:0003677">
    <property type="term" value="F:DNA binding"/>
    <property type="evidence" value="ECO:0007669"/>
    <property type="project" value="UniProtKB-KW"/>
</dbReference>
<sequence>MSIEELIKLFINNRKEGKKELIAWFLNNVMDEEAIEQLNAVRYERTNGRTGYRNGYKERKLKTVDGELILDKPDIRSGSFKTKVFDKYSTVEKALNSVIAESYINGVSTRSVNSIINNLGVTVSPEYVSSLNRELDKKVK</sequence>
<feature type="non-terminal residue" evidence="4">
    <location>
        <position position="140"/>
    </location>
</feature>
<name>A0A0P9ESD9_9ARCH</name>
<keyword evidence="2" id="KW-0238">DNA-binding</keyword>
<dbReference type="AlphaFoldDB" id="A0A0P9ESD9"/>
<organism evidence="4 5">
    <name type="scientific">Acidiplasma aeolicum</name>
    <dbReference type="NCBI Taxonomy" id="507754"/>
    <lineage>
        <taxon>Archaea</taxon>
        <taxon>Methanobacteriati</taxon>
        <taxon>Thermoplasmatota</taxon>
        <taxon>Thermoplasmata</taxon>
        <taxon>Thermoplasmatales</taxon>
        <taxon>Ferroplasmaceae</taxon>
        <taxon>Acidiplasma</taxon>
    </lineage>
</organism>
<comment type="caution">
    <text evidence="4">The sequence shown here is derived from an EMBL/GenBank/DDBJ whole genome shotgun (WGS) entry which is preliminary data.</text>
</comment>
<evidence type="ECO:0008006" key="6">
    <source>
        <dbReference type="Google" id="ProtNLM"/>
    </source>
</evidence>
<dbReference type="InterPro" id="IPR001207">
    <property type="entry name" value="Transposase_mutator"/>
</dbReference>
<evidence type="ECO:0000313" key="4">
    <source>
        <dbReference type="EMBL" id="KPV46779.1"/>
    </source>
</evidence>
<reference evidence="4 5" key="1">
    <citation type="submission" date="2015-09" db="EMBL/GenBank/DDBJ databases">
        <title>Draft genome sequence of Acidiplasma aeolicum DSM 18409.</title>
        <authorList>
            <person name="Hemp J."/>
        </authorList>
    </citation>
    <scope>NUCLEOTIDE SEQUENCE [LARGE SCALE GENOMIC DNA]</scope>
    <source>
        <strain evidence="4 5">V</strain>
    </source>
</reference>
<evidence type="ECO:0000256" key="2">
    <source>
        <dbReference type="ARBA" id="ARBA00023125"/>
    </source>
</evidence>
<keyword evidence="1" id="KW-0815">Transposition</keyword>
<dbReference type="GO" id="GO:0004803">
    <property type="term" value="F:transposase activity"/>
    <property type="evidence" value="ECO:0007669"/>
    <property type="project" value="InterPro"/>
</dbReference>
<keyword evidence="3" id="KW-0233">DNA recombination</keyword>
<dbReference type="GO" id="GO:0006313">
    <property type="term" value="P:DNA transposition"/>
    <property type="evidence" value="ECO:0007669"/>
    <property type="project" value="InterPro"/>
</dbReference>